<keyword evidence="3" id="KW-1185">Reference proteome</keyword>
<evidence type="ECO:0000256" key="1">
    <source>
        <dbReference type="SAM" id="Phobius"/>
    </source>
</evidence>
<dbReference type="OrthoDB" id="3267755at2"/>
<protein>
    <submittedName>
        <fullName evidence="2">Uncharacterized protein DUF4233</fullName>
    </submittedName>
</protein>
<comment type="caution">
    <text evidence="2">The sequence shown here is derived from an EMBL/GenBank/DDBJ whole genome shotgun (WGS) entry which is preliminary data.</text>
</comment>
<dbReference type="AlphaFoldDB" id="A0A495IH10"/>
<feature type="transmembrane region" description="Helical" evidence="1">
    <location>
        <begin position="53"/>
        <end position="75"/>
    </location>
</feature>
<dbReference type="Proteomes" id="UP000280008">
    <property type="component" value="Unassembled WGS sequence"/>
</dbReference>
<organism evidence="2 3">
    <name type="scientific">Frondihabitans australicus</name>
    <dbReference type="NCBI Taxonomy" id="386892"/>
    <lineage>
        <taxon>Bacteria</taxon>
        <taxon>Bacillati</taxon>
        <taxon>Actinomycetota</taxon>
        <taxon>Actinomycetes</taxon>
        <taxon>Micrococcales</taxon>
        <taxon>Microbacteriaceae</taxon>
        <taxon>Frondihabitans</taxon>
    </lineage>
</organism>
<keyword evidence="1" id="KW-1133">Transmembrane helix</keyword>
<dbReference type="EMBL" id="RBKS01000001">
    <property type="protein sequence ID" value="RKR74601.1"/>
    <property type="molecule type" value="Genomic_DNA"/>
</dbReference>
<keyword evidence="1" id="KW-0472">Membrane</keyword>
<feature type="transmembrane region" description="Helical" evidence="1">
    <location>
        <begin position="82"/>
        <end position="115"/>
    </location>
</feature>
<gene>
    <name evidence="2" type="ORF">C8E83_1722</name>
</gene>
<evidence type="ECO:0000313" key="3">
    <source>
        <dbReference type="Proteomes" id="UP000280008"/>
    </source>
</evidence>
<sequence length="146" mass="16058">MEMTETGPSVAPGRTRRPRRDRTLVESLLLIMLALEACVLFFIVLNVAGAAIVSWPVAILGGAAFFALMAIAAWGMRWRWGVVLGCAIQVLLVLTGLLVVLMYVVAAIFLGIWIFCLVKGTQIDRRNAAIRAWMEANPGLDPRDYQ</sequence>
<name>A0A495IH10_9MICO</name>
<evidence type="ECO:0000313" key="2">
    <source>
        <dbReference type="EMBL" id="RKR74601.1"/>
    </source>
</evidence>
<feature type="transmembrane region" description="Helical" evidence="1">
    <location>
        <begin position="24"/>
        <end position="47"/>
    </location>
</feature>
<keyword evidence="1" id="KW-0812">Transmembrane</keyword>
<proteinExistence type="predicted"/>
<accession>A0A495IH10</accession>
<dbReference type="InterPro" id="IPR025327">
    <property type="entry name" value="DUF4233"/>
</dbReference>
<dbReference type="Pfam" id="PF14017">
    <property type="entry name" value="DUF4233"/>
    <property type="match status" value="1"/>
</dbReference>
<reference evidence="2 3" key="1">
    <citation type="submission" date="2018-10" db="EMBL/GenBank/DDBJ databases">
        <title>Sequencing the genomes of 1000 actinobacteria strains.</title>
        <authorList>
            <person name="Klenk H.-P."/>
        </authorList>
    </citation>
    <scope>NUCLEOTIDE SEQUENCE [LARGE SCALE GENOMIC DNA]</scope>
    <source>
        <strain evidence="2 3">DSM 17894</strain>
    </source>
</reference>